<protein>
    <recommendedName>
        <fullName evidence="1">YqcC-like domain-containing protein</fullName>
    </recommendedName>
</protein>
<evidence type="ECO:0000313" key="2">
    <source>
        <dbReference type="EMBL" id="PQJ54077.1"/>
    </source>
</evidence>
<gene>
    <name evidence="2" type="ORF">BTO11_10720</name>
</gene>
<reference evidence="2 3" key="1">
    <citation type="submission" date="2016-12" db="EMBL/GenBank/DDBJ databases">
        <title>Diversity of luminous bacteria.</title>
        <authorList>
            <person name="Yoshizawa S."/>
            <person name="Kogure K."/>
        </authorList>
    </citation>
    <scope>NUCLEOTIDE SEQUENCE [LARGE SCALE GENOMIC DNA]</scope>
    <source>
        <strain evidence="2 3">SA4-48</strain>
    </source>
</reference>
<dbReference type="Gene3D" id="1.20.1440.40">
    <property type="entry name" value="YqcC-like"/>
    <property type="match status" value="1"/>
</dbReference>
<feature type="domain" description="YqcC-like" evidence="1">
    <location>
        <begin position="7"/>
        <end position="101"/>
    </location>
</feature>
<accession>A0A2S7UVV3</accession>
<dbReference type="Proteomes" id="UP000239007">
    <property type="component" value="Unassembled WGS sequence"/>
</dbReference>
<name>A0A2S7UVV3_9GAMM</name>
<dbReference type="PANTHER" id="PTHR39586:SF1">
    <property type="entry name" value="CYTOPLASMIC PROTEIN"/>
    <property type="match status" value="1"/>
</dbReference>
<dbReference type="RefSeq" id="WP_105052587.1">
    <property type="nucleotide sequence ID" value="NZ_BMYG01000007.1"/>
</dbReference>
<dbReference type="PIRSF" id="PIRSF006257">
    <property type="entry name" value="UCP006257"/>
    <property type="match status" value="1"/>
</dbReference>
<proteinExistence type="predicted"/>
<dbReference type="OrthoDB" id="8794567at2"/>
<dbReference type="Pfam" id="PF04287">
    <property type="entry name" value="DUF446"/>
    <property type="match status" value="1"/>
</dbReference>
<evidence type="ECO:0000259" key="1">
    <source>
        <dbReference type="Pfam" id="PF04287"/>
    </source>
</evidence>
<dbReference type="SUPFAM" id="SSF158452">
    <property type="entry name" value="YqcC-like"/>
    <property type="match status" value="1"/>
</dbReference>
<keyword evidence="3" id="KW-1185">Reference proteome</keyword>
<dbReference type="InterPro" id="IPR023376">
    <property type="entry name" value="YqcC-like_dom"/>
</dbReference>
<dbReference type="GO" id="GO:0044010">
    <property type="term" value="P:single-species biofilm formation"/>
    <property type="evidence" value="ECO:0007669"/>
    <property type="project" value="TreeGrafter"/>
</dbReference>
<sequence length="108" mass="12455">MFIYQQCSNLLIQLEQDLKQLELWSEQTPTIEQLSSVQPFAVDTLAFEQWLQFIFIPKMSYLVNAQTALPKNMAILPMAEESFKHQQVTPLLTTITQLDQLISADLPK</sequence>
<dbReference type="AlphaFoldDB" id="A0A2S7UVV3"/>
<dbReference type="InterPro" id="IPR007384">
    <property type="entry name" value="UCP006257"/>
</dbReference>
<dbReference type="PANTHER" id="PTHR39586">
    <property type="entry name" value="CYTOPLASMIC PROTEIN-RELATED"/>
    <property type="match status" value="1"/>
</dbReference>
<dbReference type="EMBL" id="MSCH01000003">
    <property type="protein sequence ID" value="PQJ54077.1"/>
    <property type="molecule type" value="Genomic_DNA"/>
</dbReference>
<organism evidence="2 3">
    <name type="scientific">Psychrosphaera saromensis</name>
    <dbReference type="NCBI Taxonomy" id="716813"/>
    <lineage>
        <taxon>Bacteria</taxon>
        <taxon>Pseudomonadati</taxon>
        <taxon>Pseudomonadota</taxon>
        <taxon>Gammaproteobacteria</taxon>
        <taxon>Alteromonadales</taxon>
        <taxon>Pseudoalteromonadaceae</taxon>
        <taxon>Psychrosphaera</taxon>
    </lineage>
</organism>
<evidence type="ECO:0000313" key="3">
    <source>
        <dbReference type="Proteomes" id="UP000239007"/>
    </source>
</evidence>
<comment type="caution">
    <text evidence="2">The sequence shown here is derived from an EMBL/GenBank/DDBJ whole genome shotgun (WGS) entry which is preliminary data.</text>
</comment>
<dbReference type="InterPro" id="IPR036814">
    <property type="entry name" value="YqcC-like_sf"/>
</dbReference>